<evidence type="ECO:0000313" key="3">
    <source>
        <dbReference type="Proteomes" id="UP001597116"/>
    </source>
</evidence>
<evidence type="ECO:0008006" key="4">
    <source>
        <dbReference type="Google" id="ProtNLM"/>
    </source>
</evidence>
<dbReference type="Proteomes" id="UP001597116">
    <property type="component" value="Unassembled WGS sequence"/>
</dbReference>
<dbReference type="RefSeq" id="WP_379885828.1">
    <property type="nucleotide sequence ID" value="NZ_JBHTLP010000045.1"/>
</dbReference>
<keyword evidence="3" id="KW-1185">Reference proteome</keyword>
<proteinExistence type="predicted"/>
<organism evidence="2 3">
    <name type="scientific">Larkinella insperata</name>
    <dbReference type="NCBI Taxonomy" id="332158"/>
    <lineage>
        <taxon>Bacteria</taxon>
        <taxon>Pseudomonadati</taxon>
        <taxon>Bacteroidota</taxon>
        <taxon>Cytophagia</taxon>
        <taxon>Cytophagales</taxon>
        <taxon>Spirosomataceae</taxon>
        <taxon>Larkinella</taxon>
    </lineage>
</organism>
<evidence type="ECO:0000256" key="1">
    <source>
        <dbReference type="SAM" id="SignalP"/>
    </source>
</evidence>
<gene>
    <name evidence="2" type="ORF">ACFQ4C_30350</name>
</gene>
<dbReference type="SUPFAM" id="SSF56925">
    <property type="entry name" value="OMPA-like"/>
    <property type="match status" value="1"/>
</dbReference>
<evidence type="ECO:0000313" key="2">
    <source>
        <dbReference type="EMBL" id="MFD1145466.1"/>
    </source>
</evidence>
<dbReference type="InterPro" id="IPR011250">
    <property type="entry name" value="OMP/PagP_B-barrel"/>
</dbReference>
<comment type="caution">
    <text evidence="2">The sequence shown here is derived from an EMBL/GenBank/DDBJ whole genome shotgun (WGS) entry which is preliminary data.</text>
</comment>
<dbReference type="Gene3D" id="2.40.160.20">
    <property type="match status" value="1"/>
</dbReference>
<feature type="signal peptide" evidence="1">
    <location>
        <begin position="1"/>
        <end position="21"/>
    </location>
</feature>
<dbReference type="EMBL" id="JBHTLP010000045">
    <property type="protein sequence ID" value="MFD1145466.1"/>
    <property type="molecule type" value="Genomic_DNA"/>
</dbReference>
<feature type="chain" id="PRO_5045379195" description="Outer membrane protein beta-barrel domain-containing protein" evidence="1">
    <location>
        <begin position="22"/>
        <end position="163"/>
    </location>
</feature>
<keyword evidence="1" id="KW-0732">Signal</keyword>
<protein>
    <recommendedName>
        <fullName evidence="4">Outer membrane protein beta-barrel domain-containing protein</fullName>
    </recommendedName>
</protein>
<sequence>MKTTLSLAGLLSLIFSGSLFAQQSFERKNVFLSAGPVFFGQTLDLTLTGEYGISSKIGVGLRVTGGHLISRSGYSGIHTAAFANYYGLTSAQFDPYVGLAVGKTTYVREVQGSDNYAGFRVSLQAGVRYWVTRRLGVYAHGLVGLRRDVLPVAEAGLTMNLAH</sequence>
<reference evidence="3" key="1">
    <citation type="journal article" date="2019" name="Int. J. Syst. Evol. Microbiol.">
        <title>The Global Catalogue of Microorganisms (GCM) 10K type strain sequencing project: providing services to taxonomists for standard genome sequencing and annotation.</title>
        <authorList>
            <consortium name="The Broad Institute Genomics Platform"/>
            <consortium name="The Broad Institute Genome Sequencing Center for Infectious Disease"/>
            <person name="Wu L."/>
            <person name="Ma J."/>
        </authorList>
    </citation>
    <scope>NUCLEOTIDE SEQUENCE [LARGE SCALE GENOMIC DNA]</scope>
    <source>
        <strain evidence="3">CCUG 55608</strain>
    </source>
</reference>
<name>A0ABW3QGZ7_9BACT</name>
<accession>A0ABW3QGZ7</accession>